<feature type="compositionally biased region" description="Basic and acidic residues" evidence="8">
    <location>
        <begin position="632"/>
        <end position="657"/>
    </location>
</feature>
<dbReference type="STRING" id="139825.A0A401G5N7"/>
<feature type="region of interest" description="Disordered" evidence="8">
    <location>
        <begin position="566"/>
        <end position="657"/>
    </location>
</feature>
<organism evidence="9 10">
    <name type="scientific">Sparassis crispa</name>
    <dbReference type="NCBI Taxonomy" id="139825"/>
    <lineage>
        <taxon>Eukaryota</taxon>
        <taxon>Fungi</taxon>
        <taxon>Dikarya</taxon>
        <taxon>Basidiomycota</taxon>
        <taxon>Agaricomycotina</taxon>
        <taxon>Agaricomycetes</taxon>
        <taxon>Polyporales</taxon>
        <taxon>Sparassidaceae</taxon>
        <taxon>Sparassis</taxon>
    </lineage>
</organism>
<gene>
    <name evidence="9" type="ORF">SCP_0103550</name>
</gene>
<dbReference type="GeneID" id="38774397"/>
<dbReference type="GO" id="GO:0008168">
    <property type="term" value="F:methyltransferase activity"/>
    <property type="evidence" value="ECO:0007669"/>
    <property type="project" value="InterPro"/>
</dbReference>
<dbReference type="Proteomes" id="UP000287166">
    <property type="component" value="Unassembled WGS sequence"/>
</dbReference>
<dbReference type="AlphaFoldDB" id="A0A401G5N7"/>
<evidence type="ECO:0000256" key="7">
    <source>
        <dbReference type="ARBA" id="ARBA00045681"/>
    </source>
</evidence>
<dbReference type="RefSeq" id="XP_027608393.1">
    <property type="nucleotide sequence ID" value="XM_027752592.1"/>
</dbReference>
<dbReference type="InterPro" id="IPR015324">
    <property type="entry name" value="Ribosomal_Rsm22-like"/>
</dbReference>
<dbReference type="GO" id="GO:0051536">
    <property type="term" value="F:iron-sulfur cluster binding"/>
    <property type="evidence" value="ECO:0007669"/>
    <property type="project" value="UniProtKB-KW"/>
</dbReference>
<comment type="function">
    <text evidence="7">Mitochondrial ribosome (mitoribosome) assembly factor. Binds at the interface of the head and body domains of the mitochondrial small ribosomal subunit (mt-SSU), occluding the mRNA channel and preventing compaction of the head domain towards the body. Probable inactive methyltransferase: retains the characteristic folding and ability to bind S-adenosyl-L-methionine, but it probably lost its methyltransferase activity.</text>
</comment>
<dbReference type="PIRSF" id="PIRSF007797">
    <property type="entry name" value="RSM22"/>
    <property type="match status" value="1"/>
</dbReference>
<feature type="region of interest" description="Disordered" evidence="8">
    <location>
        <begin position="488"/>
        <end position="511"/>
    </location>
</feature>
<dbReference type="GO" id="GO:0005763">
    <property type="term" value="C:mitochondrial small ribosomal subunit"/>
    <property type="evidence" value="ECO:0007669"/>
    <property type="project" value="TreeGrafter"/>
</dbReference>
<proteinExistence type="predicted"/>
<dbReference type="InterPro" id="IPR052571">
    <property type="entry name" value="Mt_RNA_Methyltransferase"/>
</dbReference>
<evidence type="ECO:0000256" key="2">
    <source>
        <dbReference type="ARBA" id="ARBA00022723"/>
    </source>
</evidence>
<accession>A0A401G5N7</accession>
<keyword evidence="5" id="KW-0411">Iron-sulfur</keyword>
<reference evidence="9 10" key="1">
    <citation type="journal article" date="2018" name="Sci. Rep.">
        <title>Genome sequence of the cauliflower mushroom Sparassis crispa (Hanabiratake) and its association with beneficial usage.</title>
        <authorList>
            <person name="Kiyama R."/>
            <person name="Furutani Y."/>
            <person name="Kawaguchi K."/>
            <person name="Nakanishi T."/>
        </authorList>
    </citation>
    <scope>NUCLEOTIDE SEQUENCE [LARGE SCALE GENOMIC DNA]</scope>
</reference>
<dbReference type="GO" id="GO:0003735">
    <property type="term" value="F:structural constituent of ribosome"/>
    <property type="evidence" value="ECO:0007669"/>
    <property type="project" value="TreeGrafter"/>
</dbReference>
<evidence type="ECO:0000256" key="6">
    <source>
        <dbReference type="ARBA" id="ARBA00023128"/>
    </source>
</evidence>
<dbReference type="EMBL" id="BFAD01000001">
    <property type="protein sequence ID" value="GBE77480.1"/>
    <property type="molecule type" value="Genomic_DNA"/>
</dbReference>
<comment type="subcellular location">
    <subcellularLocation>
        <location evidence="1">Mitochondrion</location>
    </subcellularLocation>
</comment>
<evidence type="ECO:0000313" key="10">
    <source>
        <dbReference type="Proteomes" id="UP000287166"/>
    </source>
</evidence>
<keyword evidence="2" id="KW-0479">Metal-binding</keyword>
<keyword evidence="6" id="KW-0496">Mitochondrion</keyword>
<feature type="compositionally biased region" description="Basic and acidic residues" evidence="8">
    <location>
        <begin position="574"/>
        <end position="589"/>
    </location>
</feature>
<comment type="caution">
    <text evidence="9">The sequence shown here is derived from an EMBL/GenBank/DDBJ whole genome shotgun (WGS) entry which is preliminary data.</text>
</comment>
<dbReference type="OrthoDB" id="421327at2759"/>
<dbReference type="GO" id="GO:0006412">
    <property type="term" value="P:translation"/>
    <property type="evidence" value="ECO:0007669"/>
    <property type="project" value="InterPro"/>
</dbReference>
<dbReference type="InterPro" id="IPR016522">
    <property type="entry name" value="RSM22_mit_bud"/>
</dbReference>
<evidence type="ECO:0000313" key="9">
    <source>
        <dbReference type="EMBL" id="GBE77480.1"/>
    </source>
</evidence>
<feature type="compositionally biased region" description="Basic and acidic residues" evidence="8">
    <location>
        <begin position="601"/>
        <end position="617"/>
    </location>
</feature>
<sequence length="657" mass="73281">MLRSRCSRSLQEVLRRRLDIAYFSSSSAVFSHQPNAPLELDPSFQTLLRDVDISILKHKPRHPNAEVIQPRVPRELEEYSNPDLDTAYERSLTELESEEGYSDPRETRKSPAALFGSQQIGSVVMPFELQQTITRLIRESDKPTLHTDAARLFLDDTGEDAAWDASYDVKYKSRRQAHRHAERDGTAFASVALPSHYSAVYAVLNHVKQRLGPGWSIDRVIDWGCGTGTGLWATSHSFQKEVQLELLPSVDDAQLSSSSVSTYLGIDKREGLVSIGKRLLKDVDMGGLSVSWQKSFHEDDKIHRAEGGDVLALSAFMLSSIPTTLARKALVKEMWDSGAGMIIIIDHNSRAGFECIAEAREFLLRMGKKELEDPETEGWEVRGSHVVAPCPHDGACPLYHPGSSKLVCGFSQRLQRPDFVRKTKHSGVGHEDSGYSYVVIRRGSRPAAATTKVGRIGDVGKRASAASVSQRPMQELLAHGEHADAVLPYPDAEDTSTSPSQAAKVEDTSSQMSEVSLNAEVMQAALRLEAFSWPRLVFPPIKKSGHIILDACTAEAKLMRMTIPKSQGKQPFYDARKSSWGDIFPHEPKNPPQERYQPMRAKREGGTTPTKGEDIGKRKTYPSSDKASYGKLSEDIKDQKEKSRRERRRSKDDLWMT</sequence>
<keyword evidence="10" id="KW-1185">Reference proteome</keyword>
<dbReference type="Pfam" id="PF09243">
    <property type="entry name" value="Rsm22"/>
    <property type="match status" value="2"/>
</dbReference>
<dbReference type="PANTHER" id="PTHR13184:SF5">
    <property type="entry name" value="METHYLTRANSFERASE-LIKE PROTEIN 17, MITOCHONDRIAL"/>
    <property type="match status" value="1"/>
</dbReference>
<evidence type="ECO:0000256" key="5">
    <source>
        <dbReference type="ARBA" id="ARBA00023014"/>
    </source>
</evidence>
<keyword evidence="4" id="KW-0408">Iron</keyword>
<evidence type="ECO:0000256" key="8">
    <source>
        <dbReference type="SAM" id="MobiDB-lite"/>
    </source>
</evidence>
<dbReference type="PANTHER" id="PTHR13184">
    <property type="entry name" value="37S RIBOSOMAL PROTEIN S22"/>
    <property type="match status" value="1"/>
</dbReference>
<name>A0A401G5N7_9APHY</name>
<evidence type="ECO:0000256" key="3">
    <source>
        <dbReference type="ARBA" id="ARBA00022946"/>
    </source>
</evidence>
<evidence type="ECO:0000256" key="4">
    <source>
        <dbReference type="ARBA" id="ARBA00023004"/>
    </source>
</evidence>
<protein>
    <submittedName>
        <fullName evidence="9">Rsm22-cox11 tandem protein 2, mitochondrial</fullName>
    </submittedName>
</protein>
<dbReference type="GO" id="GO:0046872">
    <property type="term" value="F:metal ion binding"/>
    <property type="evidence" value="ECO:0007669"/>
    <property type="project" value="UniProtKB-KW"/>
</dbReference>
<evidence type="ECO:0000256" key="1">
    <source>
        <dbReference type="ARBA" id="ARBA00004173"/>
    </source>
</evidence>
<dbReference type="InParanoid" id="A0A401G5N7"/>
<keyword evidence="3" id="KW-0809">Transit peptide</keyword>